<accession>A0A443K7R3</accession>
<proteinExistence type="predicted"/>
<reference evidence="1 2" key="2">
    <citation type="submission" date="2019-01" db="EMBL/GenBank/DDBJ databases">
        <authorList>
            <person name="Li Y."/>
        </authorList>
    </citation>
    <scope>NUCLEOTIDE SEQUENCE [LARGE SCALE GENOMIC DNA]</scope>
    <source>
        <strain evidence="1 2">D19-10-3-21</strain>
    </source>
</reference>
<gene>
    <name evidence="1" type="ORF">D2T31_11940</name>
</gene>
<comment type="caution">
    <text evidence="1">The sequence shown here is derived from an EMBL/GenBank/DDBJ whole genome shotgun (WGS) entry which is preliminary data.</text>
</comment>
<protein>
    <submittedName>
        <fullName evidence="1">Uncharacterized protein</fullName>
    </submittedName>
</protein>
<dbReference type="EMBL" id="SAUX01000013">
    <property type="protein sequence ID" value="RWR28817.1"/>
    <property type="molecule type" value="Genomic_DNA"/>
</dbReference>
<organism evidence="1 2">
    <name type="scientific">Paenirhodobacter populi</name>
    <dbReference type="NCBI Taxonomy" id="2306993"/>
    <lineage>
        <taxon>Bacteria</taxon>
        <taxon>Pseudomonadati</taxon>
        <taxon>Pseudomonadota</taxon>
        <taxon>Alphaproteobacteria</taxon>
        <taxon>Rhodobacterales</taxon>
        <taxon>Rhodobacter group</taxon>
        <taxon>Paenirhodobacter</taxon>
    </lineage>
</organism>
<reference evidence="1 2" key="1">
    <citation type="submission" date="2019-01" db="EMBL/GenBank/DDBJ databases">
        <title>Sinorhodobacter populi sp. nov. isolated from the symptomatic bark tissue of Populus euramericana canker.</title>
        <authorList>
            <person name="Xu G."/>
        </authorList>
    </citation>
    <scope>NUCLEOTIDE SEQUENCE [LARGE SCALE GENOMIC DNA]</scope>
    <source>
        <strain evidence="1 2">D19-10-3-21</strain>
    </source>
</reference>
<evidence type="ECO:0000313" key="1">
    <source>
        <dbReference type="EMBL" id="RWR28817.1"/>
    </source>
</evidence>
<dbReference type="RefSeq" id="WP_128237536.1">
    <property type="nucleotide sequence ID" value="NZ_SAUX01000013.1"/>
</dbReference>
<evidence type="ECO:0000313" key="2">
    <source>
        <dbReference type="Proteomes" id="UP000285295"/>
    </source>
</evidence>
<dbReference type="AlphaFoldDB" id="A0A443K7R3"/>
<name>A0A443K7R3_9RHOB</name>
<sequence length="66" mass="7197">MTYRIGLPVLVTFPELGPPASHGTITAGPVLRKGVPCWKVDTRTRGEGSIEVWVPEDWLQVAVRGV</sequence>
<dbReference type="Proteomes" id="UP000285295">
    <property type="component" value="Unassembled WGS sequence"/>
</dbReference>